<dbReference type="AlphaFoldDB" id="A0A0B6A9U0"/>
<name>A0A0B6A9U0_PRIM2</name>
<protein>
    <submittedName>
        <fullName evidence="1">Uncharacterized protein</fullName>
    </submittedName>
</protein>
<dbReference type="InterPro" id="IPR058870">
    <property type="entry name" value="YuzC"/>
</dbReference>
<dbReference type="Pfam" id="PF26344">
    <property type="entry name" value="YuzC"/>
    <property type="match status" value="1"/>
</dbReference>
<evidence type="ECO:0000313" key="1">
    <source>
        <dbReference type="EMBL" id="AJI21735.1"/>
    </source>
</evidence>
<proteinExistence type="predicted"/>
<dbReference type="GeneID" id="93645414"/>
<dbReference type="Proteomes" id="UP000031829">
    <property type="component" value="Chromosome"/>
</dbReference>
<organism evidence="1 2">
    <name type="scientific">Priestia megaterium (strain ATCC 14581 / DSM 32 / CCUG 1817 / JCM 2506 / NBRC 15308 / NCIMB 9376 / NCTC 10342 / NRRL B-14308 / VKM B-512 / Ford 19)</name>
    <name type="common">Bacillus megaterium</name>
    <dbReference type="NCBI Taxonomy" id="1348623"/>
    <lineage>
        <taxon>Bacteria</taxon>
        <taxon>Bacillati</taxon>
        <taxon>Bacillota</taxon>
        <taxon>Bacilli</taxon>
        <taxon>Bacillales</taxon>
        <taxon>Bacillaceae</taxon>
        <taxon>Priestia</taxon>
    </lineage>
</organism>
<sequence length="122" mass="14020">MKPFAPLSYYWPSYYMPHPYTYRVPSLPEADIATFQQSLKVIPSTMQSATIFIQRANTSPALIKKIKAAAQESKMSEVKRLILSTGVKAKIDVFYTPDYIKITFIHPDNQFNCCHVSLNIKW</sequence>
<gene>
    <name evidence="1" type="ORF">BG04_1946</name>
</gene>
<dbReference type="EMBL" id="CP009920">
    <property type="protein sequence ID" value="AJI21735.1"/>
    <property type="molecule type" value="Genomic_DNA"/>
</dbReference>
<dbReference type="KEGG" id="bmeg:BG04_1946"/>
<evidence type="ECO:0000313" key="2">
    <source>
        <dbReference type="Proteomes" id="UP000031829"/>
    </source>
</evidence>
<accession>A0A0B6A9U0</accession>
<dbReference type="HOGENOM" id="CLU_137347_1_1_9"/>
<dbReference type="RefSeq" id="WP_016765807.1">
    <property type="nucleotide sequence ID" value="NZ_BCVB01000009.1"/>
</dbReference>
<reference evidence="1 2" key="1">
    <citation type="journal article" date="2015" name="Genome Announc.">
        <title>Complete genome sequences for 35 biothreat assay-relevant bacillus species.</title>
        <authorList>
            <person name="Johnson S.L."/>
            <person name="Daligault H.E."/>
            <person name="Davenport K.W."/>
            <person name="Jaissle J."/>
            <person name="Frey K.G."/>
            <person name="Ladner J.T."/>
            <person name="Broomall S.M."/>
            <person name="Bishop-Lilly K.A."/>
            <person name="Bruce D.C."/>
            <person name="Gibbons H.S."/>
            <person name="Coyne S.R."/>
            <person name="Lo C.C."/>
            <person name="Meincke L."/>
            <person name="Munk A.C."/>
            <person name="Koroleva G.I."/>
            <person name="Rosenzweig C.N."/>
            <person name="Palacios G.F."/>
            <person name="Redden C.L."/>
            <person name="Minogue T.D."/>
            <person name="Chain P.S."/>
        </authorList>
    </citation>
    <scope>NUCLEOTIDE SEQUENCE [LARGE SCALE GENOMIC DNA]</scope>
    <source>
        <strain evidence="2">ATCC 14581 / DSM 32 / JCM 2506 / NBRC 15308 / NCIMB 9376 / NCTC 10342 / NRRL B-14308 / VKM B-512</strain>
    </source>
</reference>